<dbReference type="FunFam" id="3.30.1120.90:FF:000002">
    <property type="entry name" value="Testis-specific Y-encoded-like protein 2"/>
    <property type="match status" value="1"/>
</dbReference>
<dbReference type="Gene3D" id="3.30.1120.90">
    <property type="entry name" value="Nucleosome assembly protein"/>
    <property type="match status" value="1"/>
</dbReference>
<dbReference type="AlphaFoldDB" id="A0A7R8W228"/>
<dbReference type="SUPFAM" id="SSF143113">
    <property type="entry name" value="NAP-like"/>
    <property type="match status" value="1"/>
</dbReference>
<feature type="compositionally biased region" description="Basic and acidic residues" evidence="3">
    <location>
        <begin position="23"/>
        <end position="34"/>
    </location>
</feature>
<dbReference type="InterPro" id="IPR037231">
    <property type="entry name" value="NAP-like_sf"/>
</dbReference>
<dbReference type="OrthoDB" id="19419at2759"/>
<feature type="region of interest" description="Disordered" evidence="3">
    <location>
        <begin position="233"/>
        <end position="271"/>
    </location>
</feature>
<name>A0A7R8W228_9CRUS</name>
<evidence type="ECO:0000313" key="4">
    <source>
        <dbReference type="EMBL" id="CAD7223311.1"/>
    </source>
</evidence>
<reference evidence="4" key="1">
    <citation type="submission" date="2020-11" db="EMBL/GenBank/DDBJ databases">
        <authorList>
            <person name="Tran Van P."/>
        </authorList>
    </citation>
    <scope>NUCLEOTIDE SEQUENCE</scope>
</reference>
<dbReference type="GO" id="GO:0005634">
    <property type="term" value="C:nucleus"/>
    <property type="evidence" value="ECO:0007669"/>
    <property type="project" value="InterPro"/>
</dbReference>
<sequence length="271" mass="30788">MSENSVKKPKLDKSAGEGSSAGAKDHSAETQKALEEIDSCQNDIDQLNEKASEEILKVEQKYNGLRKPLFEKRNEIIARIPNFWVISFINHPQISSIIADEEEEALHFLKKVEVEEFEDIKSGYKIKFHFDDNPFFEDKVLTKEFHLGTGAESAEPKTKTSPIKWKDGKNLYQKQQEKEKAKSGKKRSAAAAFNPPNSFFSWFCEDGDPSTDEVAEIIKDDIWPNPLQYFLVPDLEVEENGEGDSDDDDEEVTLTQLQHDKQNEALGDDSD</sequence>
<evidence type="ECO:0000256" key="3">
    <source>
        <dbReference type="SAM" id="MobiDB-lite"/>
    </source>
</evidence>
<proteinExistence type="inferred from homology"/>
<feature type="compositionally biased region" description="Basic and acidic residues" evidence="3">
    <location>
        <begin position="1"/>
        <end position="15"/>
    </location>
</feature>
<gene>
    <name evidence="4" type="ORF">CTOB1V02_LOCUS1301</name>
</gene>
<dbReference type="Pfam" id="PF00956">
    <property type="entry name" value="NAP"/>
    <property type="match status" value="1"/>
</dbReference>
<dbReference type="EMBL" id="OB660182">
    <property type="protein sequence ID" value="CAD7223311.1"/>
    <property type="molecule type" value="Genomic_DNA"/>
</dbReference>
<organism evidence="4">
    <name type="scientific">Cyprideis torosa</name>
    <dbReference type="NCBI Taxonomy" id="163714"/>
    <lineage>
        <taxon>Eukaryota</taxon>
        <taxon>Metazoa</taxon>
        <taxon>Ecdysozoa</taxon>
        <taxon>Arthropoda</taxon>
        <taxon>Crustacea</taxon>
        <taxon>Oligostraca</taxon>
        <taxon>Ostracoda</taxon>
        <taxon>Podocopa</taxon>
        <taxon>Podocopida</taxon>
        <taxon>Cytherocopina</taxon>
        <taxon>Cytheroidea</taxon>
        <taxon>Cytherideidae</taxon>
        <taxon>Cyprideis</taxon>
    </lineage>
</organism>
<feature type="compositionally biased region" description="Acidic residues" evidence="3">
    <location>
        <begin position="235"/>
        <end position="252"/>
    </location>
</feature>
<dbReference type="PANTHER" id="PTHR11875">
    <property type="entry name" value="TESTIS-SPECIFIC Y-ENCODED PROTEIN"/>
    <property type="match status" value="1"/>
</dbReference>
<evidence type="ECO:0000256" key="2">
    <source>
        <dbReference type="RuleBase" id="RU003876"/>
    </source>
</evidence>
<dbReference type="GO" id="GO:0006334">
    <property type="term" value="P:nucleosome assembly"/>
    <property type="evidence" value="ECO:0007669"/>
    <property type="project" value="InterPro"/>
</dbReference>
<dbReference type="Gene3D" id="1.20.5.1500">
    <property type="match status" value="1"/>
</dbReference>
<feature type="region of interest" description="Disordered" evidence="3">
    <location>
        <begin position="1"/>
        <end position="34"/>
    </location>
</feature>
<dbReference type="InterPro" id="IPR002164">
    <property type="entry name" value="NAP_family"/>
</dbReference>
<accession>A0A7R8W228</accession>
<comment type="similarity">
    <text evidence="1 2">Belongs to the nucleosome assembly protein (NAP) family.</text>
</comment>
<evidence type="ECO:0000256" key="1">
    <source>
        <dbReference type="ARBA" id="ARBA00009947"/>
    </source>
</evidence>
<protein>
    <submittedName>
        <fullName evidence="4">Uncharacterized protein</fullName>
    </submittedName>
</protein>